<comment type="caution">
    <text evidence="1">The sequence shown here is derived from an EMBL/GenBank/DDBJ whole genome shotgun (WGS) entry which is preliminary data.</text>
</comment>
<protein>
    <submittedName>
        <fullName evidence="1">Uncharacterized protein</fullName>
    </submittedName>
</protein>
<accession>A0AAV9EDI2</accession>
<keyword evidence="2" id="KW-1185">Reference proteome</keyword>
<sequence length="84" mass="9476">MGLTKKKRKETKKEKGKKDKVVYNIDEESLQDSDSIAIVVSGFIEASREYDGHDLLSEDDKSEIESFLTSPITHEVVLRTQCGT</sequence>
<name>A0AAV9EDI2_ACOCL</name>
<dbReference type="AlphaFoldDB" id="A0AAV9EDI2"/>
<dbReference type="EMBL" id="JAUJYO010000008">
    <property type="protein sequence ID" value="KAK1311249.1"/>
    <property type="molecule type" value="Genomic_DNA"/>
</dbReference>
<proteinExistence type="predicted"/>
<dbReference type="Proteomes" id="UP001180020">
    <property type="component" value="Unassembled WGS sequence"/>
</dbReference>
<reference evidence="1" key="2">
    <citation type="submission" date="2023-06" db="EMBL/GenBank/DDBJ databases">
        <authorList>
            <person name="Ma L."/>
            <person name="Liu K.-W."/>
            <person name="Li Z."/>
            <person name="Hsiao Y.-Y."/>
            <person name="Qi Y."/>
            <person name="Fu T."/>
            <person name="Tang G."/>
            <person name="Zhang D."/>
            <person name="Sun W.-H."/>
            <person name="Liu D.-K."/>
            <person name="Li Y."/>
            <person name="Chen G.-Z."/>
            <person name="Liu X.-D."/>
            <person name="Liao X.-Y."/>
            <person name="Jiang Y.-T."/>
            <person name="Yu X."/>
            <person name="Hao Y."/>
            <person name="Huang J."/>
            <person name="Zhao X.-W."/>
            <person name="Ke S."/>
            <person name="Chen Y.-Y."/>
            <person name="Wu W.-L."/>
            <person name="Hsu J.-L."/>
            <person name="Lin Y.-F."/>
            <person name="Huang M.-D."/>
            <person name="Li C.-Y."/>
            <person name="Huang L."/>
            <person name="Wang Z.-W."/>
            <person name="Zhao X."/>
            <person name="Zhong W.-Y."/>
            <person name="Peng D.-H."/>
            <person name="Ahmad S."/>
            <person name="Lan S."/>
            <person name="Zhang J.-S."/>
            <person name="Tsai W.-C."/>
            <person name="Van De Peer Y."/>
            <person name="Liu Z.-J."/>
        </authorList>
    </citation>
    <scope>NUCLEOTIDE SEQUENCE</scope>
    <source>
        <strain evidence="1">CP</strain>
        <tissue evidence="1">Leaves</tissue>
    </source>
</reference>
<evidence type="ECO:0000313" key="2">
    <source>
        <dbReference type="Proteomes" id="UP001180020"/>
    </source>
</evidence>
<reference evidence="1" key="1">
    <citation type="journal article" date="2023" name="Nat. Commun.">
        <title>Diploid and tetraploid genomes of Acorus and the evolution of monocots.</title>
        <authorList>
            <person name="Ma L."/>
            <person name="Liu K.W."/>
            <person name="Li Z."/>
            <person name="Hsiao Y.Y."/>
            <person name="Qi Y."/>
            <person name="Fu T."/>
            <person name="Tang G.D."/>
            <person name="Zhang D."/>
            <person name="Sun W.H."/>
            <person name="Liu D.K."/>
            <person name="Li Y."/>
            <person name="Chen G.Z."/>
            <person name="Liu X.D."/>
            <person name="Liao X.Y."/>
            <person name="Jiang Y.T."/>
            <person name="Yu X."/>
            <person name="Hao Y."/>
            <person name="Huang J."/>
            <person name="Zhao X.W."/>
            <person name="Ke S."/>
            <person name="Chen Y.Y."/>
            <person name="Wu W.L."/>
            <person name="Hsu J.L."/>
            <person name="Lin Y.F."/>
            <person name="Huang M.D."/>
            <person name="Li C.Y."/>
            <person name="Huang L."/>
            <person name="Wang Z.W."/>
            <person name="Zhao X."/>
            <person name="Zhong W.Y."/>
            <person name="Peng D.H."/>
            <person name="Ahmad S."/>
            <person name="Lan S."/>
            <person name="Zhang J.S."/>
            <person name="Tsai W.C."/>
            <person name="Van de Peer Y."/>
            <person name="Liu Z.J."/>
        </authorList>
    </citation>
    <scope>NUCLEOTIDE SEQUENCE</scope>
    <source>
        <strain evidence="1">CP</strain>
    </source>
</reference>
<organism evidence="1 2">
    <name type="scientific">Acorus calamus</name>
    <name type="common">Sweet flag</name>
    <dbReference type="NCBI Taxonomy" id="4465"/>
    <lineage>
        <taxon>Eukaryota</taxon>
        <taxon>Viridiplantae</taxon>
        <taxon>Streptophyta</taxon>
        <taxon>Embryophyta</taxon>
        <taxon>Tracheophyta</taxon>
        <taxon>Spermatophyta</taxon>
        <taxon>Magnoliopsida</taxon>
        <taxon>Liliopsida</taxon>
        <taxon>Acoraceae</taxon>
        <taxon>Acorus</taxon>
    </lineage>
</organism>
<gene>
    <name evidence="1" type="ORF">QJS10_CPA08g00924</name>
</gene>
<evidence type="ECO:0000313" key="1">
    <source>
        <dbReference type="EMBL" id="KAK1311249.1"/>
    </source>
</evidence>